<dbReference type="Pfam" id="PF20260">
    <property type="entry name" value="PUA_4"/>
    <property type="match status" value="1"/>
</dbReference>
<proteinExistence type="inferred from homology"/>
<keyword evidence="6 12" id="KW-0698">rRNA processing</keyword>
<evidence type="ECO:0000256" key="10">
    <source>
        <dbReference type="ARBA" id="ARBA00025699"/>
    </source>
</evidence>
<dbReference type="PIRSF" id="PIRSF015601">
    <property type="entry name" value="MTase_slr0722"/>
    <property type="match status" value="1"/>
</dbReference>
<name>A0A7V8RAT7_9SPHN</name>
<dbReference type="InterPro" id="IPR015947">
    <property type="entry name" value="PUA-like_sf"/>
</dbReference>
<dbReference type="Gene3D" id="2.40.240.20">
    <property type="entry name" value="Hypothetical PUA domain-like, domain 1"/>
    <property type="match status" value="1"/>
</dbReference>
<evidence type="ECO:0000256" key="7">
    <source>
        <dbReference type="ARBA" id="ARBA00022603"/>
    </source>
</evidence>
<evidence type="ECO:0000256" key="11">
    <source>
        <dbReference type="ARBA" id="ARBA00047944"/>
    </source>
</evidence>
<feature type="domain" description="Ribosomal RNA small subunit methyltransferase E methyltransferase" evidence="13">
    <location>
        <begin position="87"/>
        <end position="244"/>
    </location>
</feature>
<dbReference type="NCBIfam" id="NF008696">
    <property type="entry name" value="PRK11713.3-5"/>
    <property type="match status" value="1"/>
</dbReference>
<dbReference type="InterPro" id="IPR006700">
    <property type="entry name" value="RsmE"/>
</dbReference>
<comment type="similarity">
    <text evidence="2 12">Belongs to the RNA methyltransferase RsmE family.</text>
</comment>
<dbReference type="GO" id="GO:0070475">
    <property type="term" value="P:rRNA base methylation"/>
    <property type="evidence" value="ECO:0007669"/>
    <property type="project" value="TreeGrafter"/>
</dbReference>
<dbReference type="InterPro" id="IPR046886">
    <property type="entry name" value="RsmE_MTase_dom"/>
</dbReference>
<evidence type="ECO:0000256" key="6">
    <source>
        <dbReference type="ARBA" id="ARBA00022552"/>
    </source>
</evidence>
<dbReference type="EMBL" id="VDES01000001">
    <property type="protein sequence ID" value="MBA1373034.1"/>
    <property type="molecule type" value="Genomic_DNA"/>
</dbReference>
<dbReference type="RefSeq" id="WP_181266202.1">
    <property type="nucleotide sequence ID" value="NZ_BAAAGB010000002.1"/>
</dbReference>
<dbReference type="SUPFAM" id="SSF75217">
    <property type="entry name" value="alpha/beta knot"/>
    <property type="match status" value="1"/>
</dbReference>
<gene>
    <name evidence="15" type="ORF">FG486_01680</name>
</gene>
<dbReference type="EC" id="2.1.1.193" evidence="3 12"/>
<evidence type="ECO:0000259" key="14">
    <source>
        <dbReference type="Pfam" id="PF20260"/>
    </source>
</evidence>
<keyword evidence="5 12" id="KW-0963">Cytoplasm</keyword>
<evidence type="ECO:0000256" key="12">
    <source>
        <dbReference type="PIRNR" id="PIRNR015601"/>
    </source>
</evidence>
<dbReference type="Proteomes" id="UP000589292">
    <property type="component" value="Unassembled WGS sequence"/>
</dbReference>
<dbReference type="PANTHER" id="PTHR30027:SF3">
    <property type="entry name" value="16S RRNA (URACIL(1498)-N(3))-METHYLTRANSFERASE"/>
    <property type="match status" value="1"/>
</dbReference>
<evidence type="ECO:0000256" key="5">
    <source>
        <dbReference type="ARBA" id="ARBA00022490"/>
    </source>
</evidence>
<sequence>MTATPAWPPRSAPRLFVDQPLSEGGALRIEGNQAHYLLNVMRLPEGAAVKLFDDVSGEYLGRVSARGKRDLMIDIEGQTRPREAAPDFWLCAAPIKKPRFDFLAEKACELGVARFVPVLTERAVVDKVKDDRLRGTMIEAAEQCERTALPEIAPLTRLDALLKGWPEGRHLFFADERLHDGSGASLGAALAAHRGPAAVLIGPEGGFTDAENAAIRNHPAAVPVSLGPRILRAETAAITATAVWMAANGDWGT</sequence>
<accession>A0A7V8RAT7</accession>
<keyword evidence="7 12" id="KW-0489">Methyltransferase</keyword>
<dbReference type="Pfam" id="PF04452">
    <property type="entry name" value="Methyltrans_RNA"/>
    <property type="match status" value="1"/>
</dbReference>
<dbReference type="CDD" id="cd18084">
    <property type="entry name" value="RsmE-like"/>
    <property type="match status" value="1"/>
</dbReference>
<organism evidence="15 16">
    <name type="scientific">Sphingomonas ursincola</name>
    <dbReference type="NCBI Taxonomy" id="56361"/>
    <lineage>
        <taxon>Bacteria</taxon>
        <taxon>Pseudomonadati</taxon>
        <taxon>Pseudomonadota</taxon>
        <taxon>Alphaproteobacteria</taxon>
        <taxon>Sphingomonadales</taxon>
        <taxon>Sphingomonadaceae</taxon>
        <taxon>Sphingomonas</taxon>
    </lineage>
</organism>
<dbReference type="PANTHER" id="PTHR30027">
    <property type="entry name" value="RIBOSOMAL RNA SMALL SUBUNIT METHYLTRANSFERASE E"/>
    <property type="match status" value="1"/>
</dbReference>
<keyword evidence="16" id="KW-1185">Reference proteome</keyword>
<evidence type="ECO:0000256" key="1">
    <source>
        <dbReference type="ARBA" id="ARBA00004496"/>
    </source>
</evidence>
<comment type="subcellular location">
    <subcellularLocation>
        <location evidence="1 12">Cytoplasm</location>
    </subcellularLocation>
</comment>
<protein>
    <recommendedName>
        <fullName evidence="4 12">Ribosomal RNA small subunit methyltransferase E</fullName>
        <ecNumber evidence="3 12">2.1.1.193</ecNumber>
    </recommendedName>
</protein>
<dbReference type="InterPro" id="IPR046887">
    <property type="entry name" value="RsmE_PUA-like"/>
</dbReference>
<feature type="domain" description="Ribosomal RNA small subunit methyltransferase E PUA-like" evidence="14">
    <location>
        <begin position="29"/>
        <end position="71"/>
    </location>
</feature>
<comment type="caution">
    <text evidence="15">The sequence shown here is derived from an EMBL/GenBank/DDBJ whole genome shotgun (WGS) entry which is preliminary data.</text>
</comment>
<evidence type="ECO:0000256" key="8">
    <source>
        <dbReference type="ARBA" id="ARBA00022679"/>
    </source>
</evidence>
<evidence type="ECO:0000259" key="13">
    <source>
        <dbReference type="Pfam" id="PF04452"/>
    </source>
</evidence>
<evidence type="ECO:0000313" key="16">
    <source>
        <dbReference type="Proteomes" id="UP000589292"/>
    </source>
</evidence>
<dbReference type="SUPFAM" id="SSF88697">
    <property type="entry name" value="PUA domain-like"/>
    <property type="match status" value="1"/>
</dbReference>
<evidence type="ECO:0000313" key="15">
    <source>
        <dbReference type="EMBL" id="MBA1373034.1"/>
    </source>
</evidence>
<comment type="catalytic activity">
    <reaction evidence="11 12">
        <text>uridine(1498) in 16S rRNA + S-adenosyl-L-methionine = N(3)-methyluridine(1498) in 16S rRNA + S-adenosyl-L-homocysteine + H(+)</text>
        <dbReference type="Rhea" id="RHEA:42920"/>
        <dbReference type="Rhea" id="RHEA-COMP:10283"/>
        <dbReference type="Rhea" id="RHEA-COMP:10284"/>
        <dbReference type="ChEBI" id="CHEBI:15378"/>
        <dbReference type="ChEBI" id="CHEBI:57856"/>
        <dbReference type="ChEBI" id="CHEBI:59789"/>
        <dbReference type="ChEBI" id="CHEBI:65315"/>
        <dbReference type="ChEBI" id="CHEBI:74502"/>
        <dbReference type="EC" id="2.1.1.193"/>
    </reaction>
</comment>
<keyword evidence="8 12" id="KW-0808">Transferase</keyword>
<reference evidence="15 16" key="1">
    <citation type="journal article" date="1994" name="Int. J. Syst. Bacteriol.">
        <title>Phylogenetic positions of novel aerobic, bacteriochlorophyll a-containing bacteria and description of Roseococcus thiosulfatophilus gen. nov., sp. nov., Erythromicrobium ramosum gen. nov., sp. nov., and Erythrobacter litoralis sp. nov.</title>
        <authorList>
            <person name="Yurkov V."/>
            <person name="Stackebrandt E."/>
            <person name="Holmes A."/>
            <person name="Fuerst J.A."/>
            <person name="Hugenholtz P."/>
            <person name="Golecki J."/>
            <person name="Gad'on N."/>
            <person name="Gorlenko V.M."/>
            <person name="Kompantseva E.I."/>
            <person name="Drews G."/>
        </authorList>
    </citation>
    <scope>NUCLEOTIDE SEQUENCE [LARGE SCALE GENOMIC DNA]</scope>
    <source>
        <strain evidence="15 16">KR-99</strain>
    </source>
</reference>
<dbReference type="GO" id="GO:0070042">
    <property type="term" value="F:rRNA (uridine-N3-)-methyltransferase activity"/>
    <property type="evidence" value="ECO:0007669"/>
    <property type="project" value="TreeGrafter"/>
</dbReference>
<evidence type="ECO:0000256" key="9">
    <source>
        <dbReference type="ARBA" id="ARBA00022691"/>
    </source>
</evidence>
<dbReference type="GO" id="GO:0005737">
    <property type="term" value="C:cytoplasm"/>
    <property type="evidence" value="ECO:0007669"/>
    <property type="project" value="UniProtKB-SubCell"/>
</dbReference>
<keyword evidence="9 12" id="KW-0949">S-adenosyl-L-methionine</keyword>
<evidence type="ECO:0000256" key="2">
    <source>
        <dbReference type="ARBA" id="ARBA00005528"/>
    </source>
</evidence>
<dbReference type="InterPro" id="IPR029028">
    <property type="entry name" value="Alpha/beta_knot_MTases"/>
</dbReference>
<evidence type="ECO:0000256" key="4">
    <source>
        <dbReference type="ARBA" id="ARBA00013673"/>
    </source>
</evidence>
<dbReference type="Gene3D" id="3.40.1280.10">
    <property type="match status" value="1"/>
</dbReference>
<dbReference type="InterPro" id="IPR029026">
    <property type="entry name" value="tRNA_m1G_MTases_N"/>
</dbReference>
<dbReference type="AlphaFoldDB" id="A0A7V8RAT7"/>
<dbReference type="NCBIfam" id="TIGR00046">
    <property type="entry name" value="RsmE family RNA methyltransferase"/>
    <property type="match status" value="1"/>
</dbReference>
<comment type="function">
    <text evidence="10 12">Specifically methylates the N3 position of the uracil ring of uridine 1498 (m3U1498) in 16S rRNA. Acts on the fully assembled 30S ribosomal subunit.</text>
</comment>
<evidence type="ECO:0000256" key="3">
    <source>
        <dbReference type="ARBA" id="ARBA00012328"/>
    </source>
</evidence>